<organism evidence="8 9">
    <name type="scientific">Caloramator quimbayensis</name>
    <dbReference type="NCBI Taxonomy" id="1147123"/>
    <lineage>
        <taxon>Bacteria</taxon>
        <taxon>Bacillati</taxon>
        <taxon>Bacillota</taxon>
        <taxon>Clostridia</taxon>
        <taxon>Eubacteriales</taxon>
        <taxon>Clostridiaceae</taxon>
        <taxon>Caloramator</taxon>
    </lineage>
</organism>
<feature type="domain" description="Carrier" evidence="7">
    <location>
        <begin position="577"/>
        <end position="652"/>
    </location>
</feature>
<dbReference type="SUPFAM" id="SSF53383">
    <property type="entry name" value="PLP-dependent transferases"/>
    <property type="match status" value="1"/>
</dbReference>
<accession>A0A1T4WLS8</accession>
<dbReference type="InterPro" id="IPR050087">
    <property type="entry name" value="AON_synthase_class-II"/>
</dbReference>
<evidence type="ECO:0000256" key="3">
    <source>
        <dbReference type="ARBA" id="ARBA00011738"/>
    </source>
</evidence>
<dbReference type="InterPro" id="IPR015422">
    <property type="entry name" value="PyrdxlP-dep_Trfase_small"/>
</dbReference>
<dbReference type="Gene3D" id="3.30.300.30">
    <property type="match status" value="1"/>
</dbReference>
<keyword evidence="6" id="KW-0812">Transmembrane</keyword>
<dbReference type="Pfam" id="PF00155">
    <property type="entry name" value="Aminotran_1_2"/>
    <property type="match status" value="1"/>
</dbReference>
<dbReference type="Gene3D" id="3.90.1150.10">
    <property type="entry name" value="Aspartate Aminotransferase, domain 1"/>
    <property type="match status" value="1"/>
</dbReference>
<comment type="subunit">
    <text evidence="3">Homodimer.</text>
</comment>
<dbReference type="PANTHER" id="PTHR13693:SF3">
    <property type="entry name" value="LD36009P"/>
    <property type="match status" value="1"/>
</dbReference>
<dbReference type="EMBL" id="FUYH01000002">
    <property type="protein sequence ID" value="SKA77828.1"/>
    <property type="molecule type" value="Genomic_DNA"/>
</dbReference>
<dbReference type="AlphaFoldDB" id="A0A1T4WLS8"/>
<dbReference type="InterPro" id="IPR015424">
    <property type="entry name" value="PyrdxlP-dep_Trfase"/>
</dbReference>
<dbReference type="Proteomes" id="UP000190105">
    <property type="component" value="Unassembled WGS sequence"/>
</dbReference>
<evidence type="ECO:0000256" key="1">
    <source>
        <dbReference type="ARBA" id="ARBA00001933"/>
    </source>
</evidence>
<dbReference type="CDD" id="cd06454">
    <property type="entry name" value="KBL_like"/>
    <property type="match status" value="1"/>
</dbReference>
<dbReference type="SUPFAM" id="SSF56801">
    <property type="entry name" value="Acetyl-CoA synthetase-like"/>
    <property type="match status" value="1"/>
</dbReference>
<dbReference type="InterPro" id="IPR009081">
    <property type="entry name" value="PP-bd_ACP"/>
</dbReference>
<dbReference type="Gene3D" id="3.40.640.10">
    <property type="entry name" value="Type I PLP-dependent aspartate aminotransferase-like (Major domain)"/>
    <property type="match status" value="1"/>
</dbReference>
<dbReference type="InterPro" id="IPR045851">
    <property type="entry name" value="AMP-bd_C_sf"/>
</dbReference>
<evidence type="ECO:0000256" key="6">
    <source>
        <dbReference type="SAM" id="Phobius"/>
    </source>
</evidence>
<feature type="transmembrane region" description="Helical" evidence="6">
    <location>
        <begin position="205"/>
        <end position="224"/>
    </location>
</feature>
<dbReference type="PANTHER" id="PTHR13693">
    <property type="entry name" value="CLASS II AMINOTRANSFERASE/8-AMINO-7-OXONONANOATE SYNTHASE"/>
    <property type="match status" value="1"/>
</dbReference>
<dbReference type="Pfam" id="PF00501">
    <property type="entry name" value="AMP-binding"/>
    <property type="match status" value="1"/>
</dbReference>
<dbReference type="InterPro" id="IPR042099">
    <property type="entry name" value="ANL_N_sf"/>
</dbReference>
<evidence type="ECO:0000313" key="9">
    <source>
        <dbReference type="Proteomes" id="UP000190105"/>
    </source>
</evidence>
<keyword evidence="9" id="KW-1185">Reference proteome</keyword>
<dbReference type="Gene3D" id="3.40.50.12780">
    <property type="entry name" value="N-terminal domain of ligase-like"/>
    <property type="match status" value="1"/>
</dbReference>
<dbReference type="InterPro" id="IPR000873">
    <property type="entry name" value="AMP-dep_synth/lig_dom"/>
</dbReference>
<dbReference type="SUPFAM" id="SSF47336">
    <property type="entry name" value="ACP-like"/>
    <property type="match status" value="1"/>
</dbReference>
<dbReference type="STRING" id="1147123.SAMN05443428_10269"/>
<sequence length="1082" mass="121755">MHDFRSERVLKLKDNPTFKNLFDIICENGDLAAAEYMEDDSIKTFTYRYYKNAVYNAAYKLQQMIKVEKGSFVGLMLDNCPEWPVVFWAVLMAGFKPLLIDFRATSELLRHLVNETGAAAVITDDFSRIGFDILKIDYRDLICESDEFINFNADWADEIALCTSGTTATSKIYVYDGYNICGQLLNGEALKNKSPLLMPEGEAKVLAFLPFHHVFGIIGVYLWYSFYGKTVVYLKNRAQSTIITACRRHRVTHILGVPALYNNLSMGIMKRFSQSSEKEKEFIEKMINLSLELQRSLGEQGRQIVFKKLFYDIHKEFLGNDIVALVTGGGHIPIETLRVLNALGFYLVSGYGMTEIGIASVYTGFDIDKRLKANLGEAFPSLSFKVTASDGAGELFVKGECIHKGRIKDKKFYPAETYDGYFATGDIAIIKDGELFIHGRIKDVIINDSGENVYPDEIEDYFGNIEGVKEICALGLKNERESEDISLVVYSEEKGNDYREYIGGLVYKINESLPIYKRIKKLLLSENPLPSVNGKIQRQKLKKLIEDRSFVCSAVEIKKSEDEKNKEQDKNILINLSSIKEQIRLYFSDVLGIASDSIADNAHFVNDLGGDSLQSIELRLKIEEKYDILLSDAEYYKCTNIEELSNLILKHISGEAAAAKDASAKKVKRKAVKTFEDSIEYKDFEKRRRLLESTENPYFICHDSIIRDTSIVKDREVINFGSYNYVGMSGHPQTVKAAKEAAEKYGTSASGSRLISGEKNLYIELEREIAKWKHAEDCLVLVSGHATNVTFVGNFCGENDLILYDALSHNSIEQGCRISRAAAKAFPHNDIDALERILRQNRDYYEKILVVVEGVYSMDGDIAPIPEFIKLKEKYGFFLMVDEAHSSCVIGEHGGGVDEYFKLKGDEIDIKMGTLSKGLGTCGGYLAGKKSLIEYLRYNLPGFVFSVGINPPSAAATLAAVRLIQRDNSMVKKLHENIKIFIEEAHLRNLNTCLAKETAIIPILVGKDRDAFILSNLLLKNGVFVPPAVYPAVPKGYARLRFCVNCNHNRDQIVYALDTLKNIAEKEGIKLPCMDGGKYSER</sequence>
<dbReference type="InterPro" id="IPR001917">
    <property type="entry name" value="Aminotrans_II_pyridoxalP_BS"/>
</dbReference>
<proteinExistence type="predicted"/>
<keyword evidence="6" id="KW-1133">Transmembrane helix</keyword>
<gene>
    <name evidence="8" type="ORF">SAMN05443428_10269</name>
</gene>
<evidence type="ECO:0000256" key="4">
    <source>
        <dbReference type="ARBA" id="ARBA00022679"/>
    </source>
</evidence>
<dbReference type="Gene3D" id="1.10.1200.10">
    <property type="entry name" value="ACP-like"/>
    <property type="match status" value="1"/>
</dbReference>
<keyword evidence="5" id="KW-0663">Pyridoxal phosphate</keyword>
<comment type="cofactor">
    <cofactor evidence="1">
        <name>pyridoxal 5'-phosphate</name>
        <dbReference type="ChEBI" id="CHEBI:597326"/>
    </cofactor>
</comment>
<name>A0A1T4WLS8_9CLOT</name>
<dbReference type="Pfam" id="PF00550">
    <property type="entry name" value="PP-binding"/>
    <property type="match status" value="1"/>
</dbReference>
<evidence type="ECO:0000256" key="5">
    <source>
        <dbReference type="ARBA" id="ARBA00022898"/>
    </source>
</evidence>
<comment type="function">
    <text evidence="2">Catalyzes the decarboxylative condensation of pimeloyl-[acyl-carrier protein] and L-alanine to produce 8-amino-7-oxononanoate (AON), [acyl-carrier protein], and carbon dioxide.</text>
</comment>
<dbReference type="InterPro" id="IPR036736">
    <property type="entry name" value="ACP-like_sf"/>
</dbReference>
<dbReference type="InterPro" id="IPR015421">
    <property type="entry name" value="PyrdxlP-dep_Trfase_major"/>
</dbReference>
<dbReference type="GO" id="GO:0030170">
    <property type="term" value="F:pyridoxal phosphate binding"/>
    <property type="evidence" value="ECO:0007669"/>
    <property type="project" value="InterPro"/>
</dbReference>
<protein>
    <submittedName>
        <fullName evidence="8">Acyl carrier protein/8-amino-7-oxononanoate synthase,TIGR00858</fullName>
    </submittedName>
</protein>
<dbReference type="PROSITE" id="PS50075">
    <property type="entry name" value="CARRIER"/>
    <property type="match status" value="1"/>
</dbReference>
<evidence type="ECO:0000313" key="8">
    <source>
        <dbReference type="EMBL" id="SKA77828.1"/>
    </source>
</evidence>
<reference evidence="9" key="1">
    <citation type="submission" date="2017-02" db="EMBL/GenBank/DDBJ databases">
        <authorList>
            <person name="Varghese N."/>
            <person name="Submissions S."/>
        </authorList>
    </citation>
    <scope>NUCLEOTIDE SEQUENCE [LARGE SCALE GENOMIC DNA]</scope>
    <source>
        <strain evidence="9">USBA 833</strain>
    </source>
</reference>
<keyword evidence="6" id="KW-0472">Membrane</keyword>
<keyword evidence="4" id="KW-0808">Transferase</keyword>
<dbReference type="GO" id="GO:0016740">
    <property type="term" value="F:transferase activity"/>
    <property type="evidence" value="ECO:0007669"/>
    <property type="project" value="UniProtKB-KW"/>
</dbReference>
<dbReference type="PROSITE" id="PS00599">
    <property type="entry name" value="AA_TRANSFER_CLASS_2"/>
    <property type="match status" value="1"/>
</dbReference>
<evidence type="ECO:0000259" key="7">
    <source>
        <dbReference type="PROSITE" id="PS50075"/>
    </source>
</evidence>
<evidence type="ECO:0000256" key="2">
    <source>
        <dbReference type="ARBA" id="ARBA00002513"/>
    </source>
</evidence>
<dbReference type="InterPro" id="IPR004839">
    <property type="entry name" value="Aminotransferase_I/II_large"/>
</dbReference>